<dbReference type="AlphaFoldDB" id="A0A0H5Q3D4"/>
<dbReference type="EMBL" id="LN853726">
    <property type="protein sequence ID" value="CRY96571.1"/>
    <property type="molecule type" value="Genomic_DNA"/>
</dbReference>
<proteinExistence type="predicted"/>
<dbReference type="Pfam" id="PF23343">
    <property type="entry name" value="REP_ORF2-G2P"/>
    <property type="match status" value="1"/>
</dbReference>
<reference evidence="3" key="1">
    <citation type="submission" date="2015-06" db="EMBL/GenBank/DDBJ databases">
        <authorList>
            <person name="Joergensen T."/>
        </authorList>
    </citation>
    <scope>NUCLEOTIDE SEQUENCE</scope>
    <source>
        <strain evidence="3">RGFK1146</strain>
    </source>
</reference>
<feature type="domain" description="Replication-associated protein ORF2/G2P" evidence="2">
    <location>
        <begin position="94"/>
        <end position="188"/>
    </location>
</feature>
<organism evidence="3">
    <name type="scientific">uncultured prokaryote</name>
    <dbReference type="NCBI Taxonomy" id="198431"/>
    <lineage>
        <taxon>unclassified sequences</taxon>
        <taxon>environmental samples</taxon>
    </lineage>
</organism>
<dbReference type="InterPro" id="IPR056906">
    <property type="entry name" value="ORF2/G2P_dom"/>
</dbReference>
<accession>A0A0H5Q3D4</accession>
<feature type="region of interest" description="Disordered" evidence="1">
    <location>
        <begin position="1"/>
        <end position="26"/>
    </location>
</feature>
<sequence length="240" mass="26848">MLPADGEQDGRASDRPTGLVLEGRLDTDPNGVGWSLRDDECPLEGALAIDRTTGEVAWRPTCKNARCRRCSRQVSAQTFALARRALEDTGERVRFITLTRSPEGWEATRQAVRTWLQHLRRSGYDMHVLWVVEQGSDTGMKHVHAVQWGDFIPKAELSASWPHGFTQIEGARAAVNYLGKGVIRYVAKGLDGDGESIEEHMNLNGGRAAHWSREFFDGQSRDGYRRSKPLPGIYFVGNVR</sequence>
<protein>
    <recommendedName>
        <fullName evidence="2">Replication-associated protein ORF2/G2P domain-containing protein</fullName>
    </recommendedName>
</protein>
<evidence type="ECO:0000259" key="2">
    <source>
        <dbReference type="Pfam" id="PF23343"/>
    </source>
</evidence>
<evidence type="ECO:0000256" key="1">
    <source>
        <dbReference type="SAM" id="MobiDB-lite"/>
    </source>
</evidence>
<name>A0A0H5Q3D4_9ZZZZ</name>
<evidence type="ECO:0000313" key="3">
    <source>
        <dbReference type="EMBL" id="CRY96571.1"/>
    </source>
</evidence>
<reference evidence="3" key="2">
    <citation type="submission" date="2015-07" db="EMBL/GenBank/DDBJ databases">
        <title>Plasmids, circular viruses and viroids from rat gut.</title>
        <authorList>
            <person name="Jorgensen T.J."/>
            <person name="Hansen M.A."/>
            <person name="Xu Z."/>
            <person name="Tabak M.A."/>
            <person name="Sorensen S.J."/>
            <person name="Hansen L.H."/>
        </authorList>
    </citation>
    <scope>NUCLEOTIDE SEQUENCE</scope>
    <source>
        <strain evidence="3">RGFK1146</strain>
    </source>
</reference>